<evidence type="ECO:0000256" key="2">
    <source>
        <dbReference type="ARBA" id="ARBA00022827"/>
    </source>
</evidence>
<sequence>MPVRSGVEYIAGLRDGREVWYRGEPVEDITVHPAFTSCLRAMAQLYDLQHHPDHRQIMTYLSPQTAEPVGQSFRMPCGVEDLVLRRSMLDLWASTTGGMFVQSPDYANIGLMALASGRNILATGDPRFGVHALRYYEQCREQDLCVAHVPAVPAPQPSEAVAPYAPAFRVTASRHAGLRVSGLCQPVPMAPIAHELLVCGGAALKSGQGQHALAFALPVATQGISLVCREAYGRDNAYNHPLAARFETPDCVLLFEDVLVPWERVFLSGNVELHNALMTATGFAAHVGHQVLTRQVAKTMLWLGVAEQLSQAIGITGFRHVQAKLGELITALEAMRSCLRRAEVDAEAGRAGYGCLMVRPSEPGSACLPDFTLAWLKFYSFWALAVI</sequence>
<dbReference type="InterPro" id="IPR004925">
    <property type="entry name" value="HpaB/PvcC/4-BUDH"/>
</dbReference>
<keyword evidence="7" id="KW-1185">Reference proteome</keyword>
<protein>
    <recommendedName>
        <fullName evidence="8">HpaB/PvcC/4-BUDH N-terminal domain-containing protein</fullName>
    </recommendedName>
</protein>
<dbReference type="Gene3D" id="1.20.140.10">
    <property type="entry name" value="Butyryl-CoA Dehydrogenase, subunit A, domain 3"/>
    <property type="match status" value="1"/>
</dbReference>
<reference evidence="6 7" key="1">
    <citation type="journal article" date="2014" name="Nature">
        <title>An environmental bacterial taxon with a large and distinct metabolic repertoire.</title>
        <authorList>
            <person name="Wilson M.C."/>
            <person name="Mori T."/>
            <person name="Ruckert C."/>
            <person name="Uria A.R."/>
            <person name="Helf M.J."/>
            <person name="Takada K."/>
            <person name="Gernert C."/>
            <person name="Steffens U.A."/>
            <person name="Heycke N."/>
            <person name="Schmitt S."/>
            <person name="Rinke C."/>
            <person name="Helfrich E.J."/>
            <person name="Brachmann A.O."/>
            <person name="Gurgui C."/>
            <person name="Wakimoto T."/>
            <person name="Kracht M."/>
            <person name="Crusemann M."/>
            <person name="Hentschel U."/>
            <person name="Abe I."/>
            <person name="Matsunaga S."/>
            <person name="Kalinowski J."/>
            <person name="Takeyama H."/>
            <person name="Piel J."/>
        </authorList>
    </citation>
    <scope>NUCLEOTIDE SEQUENCE [LARGE SCALE GENOMIC DNA]</scope>
    <source>
        <strain evidence="7">TSY2</strain>
    </source>
</reference>
<dbReference type="Proteomes" id="UP000019140">
    <property type="component" value="Unassembled WGS sequence"/>
</dbReference>
<keyword evidence="3" id="KW-0560">Oxidoreductase</keyword>
<dbReference type="EMBL" id="AZHX01002208">
    <property type="protein sequence ID" value="ETW96263.1"/>
    <property type="molecule type" value="Genomic_DNA"/>
</dbReference>
<accession>W4LDU6</accession>
<dbReference type="PANTHER" id="PTHR36117:SF3">
    <property type="entry name" value="4-HYDROXYPHENYLACETATE 3-MONOOXYGENASE-RELATED"/>
    <property type="match status" value="1"/>
</dbReference>
<dbReference type="InterPro" id="IPR036250">
    <property type="entry name" value="AcylCo_DH-like_C"/>
</dbReference>
<evidence type="ECO:0000313" key="7">
    <source>
        <dbReference type="Proteomes" id="UP000019140"/>
    </source>
</evidence>
<proteinExistence type="predicted"/>
<dbReference type="HOGENOM" id="CLU_023920_2_1_7"/>
<dbReference type="InterPro" id="IPR024674">
    <property type="entry name" value="HpaB/PvcC/4-BUDH_N"/>
</dbReference>
<keyword evidence="2" id="KW-0274">FAD</keyword>
<organism evidence="6 7">
    <name type="scientific">Candidatus Entotheonella gemina</name>
    <dbReference type="NCBI Taxonomy" id="1429439"/>
    <lineage>
        <taxon>Bacteria</taxon>
        <taxon>Pseudomonadati</taxon>
        <taxon>Nitrospinota/Tectimicrobiota group</taxon>
        <taxon>Candidatus Tectimicrobiota</taxon>
        <taxon>Candidatus Entotheonellia</taxon>
        <taxon>Candidatus Entotheonellales</taxon>
        <taxon>Candidatus Entotheonellaceae</taxon>
        <taxon>Candidatus Entotheonella</taxon>
    </lineage>
</organism>
<feature type="domain" description="HpaB/PvcC/4-BUDH N-terminal" evidence="5">
    <location>
        <begin position="6"/>
        <end position="267"/>
    </location>
</feature>
<feature type="domain" description="HpaB/PvcC/4-BUDH C-terminal" evidence="4">
    <location>
        <begin position="275"/>
        <end position="357"/>
    </location>
</feature>
<dbReference type="Pfam" id="PF11794">
    <property type="entry name" value="HpaB_N"/>
    <property type="match status" value="1"/>
</dbReference>
<dbReference type="InterPro" id="IPR046373">
    <property type="entry name" value="Acyl-CoA_Oxase/DH_mid-dom_sf"/>
</dbReference>
<evidence type="ECO:0000259" key="5">
    <source>
        <dbReference type="Pfam" id="PF11794"/>
    </source>
</evidence>
<evidence type="ECO:0000256" key="1">
    <source>
        <dbReference type="ARBA" id="ARBA00022630"/>
    </source>
</evidence>
<comment type="caution">
    <text evidence="6">The sequence shown here is derived from an EMBL/GenBank/DDBJ whole genome shotgun (WGS) entry which is preliminary data.</text>
</comment>
<dbReference type="AlphaFoldDB" id="W4LDU6"/>
<evidence type="ECO:0008006" key="8">
    <source>
        <dbReference type="Google" id="ProtNLM"/>
    </source>
</evidence>
<dbReference type="GO" id="GO:0016627">
    <property type="term" value="F:oxidoreductase activity, acting on the CH-CH group of donors"/>
    <property type="evidence" value="ECO:0007669"/>
    <property type="project" value="InterPro"/>
</dbReference>
<dbReference type="Pfam" id="PF03241">
    <property type="entry name" value="HpaB"/>
    <property type="match status" value="1"/>
</dbReference>
<dbReference type="Gene3D" id="1.10.3140.10">
    <property type="entry name" value="4-hydroxybutyryl-coa dehydratase, domain 1"/>
    <property type="match status" value="1"/>
</dbReference>
<dbReference type="SUPFAM" id="SSF47203">
    <property type="entry name" value="Acyl-CoA dehydrogenase C-terminal domain-like"/>
    <property type="match status" value="1"/>
</dbReference>
<evidence type="ECO:0000313" key="6">
    <source>
        <dbReference type="EMBL" id="ETW96263.1"/>
    </source>
</evidence>
<dbReference type="PANTHER" id="PTHR36117">
    <property type="entry name" value="4-HYDROXYPHENYLACETATE 3-MONOOXYGENASE-RELATED"/>
    <property type="match status" value="1"/>
</dbReference>
<dbReference type="SUPFAM" id="SSF56645">
    <property type="entry name" value="Acyl-CoA dehydrogenase NM domain-like"/>
    <property type="match status" value="1"/>
</dbReference>
<keyword evidence="1" id="KW-0285">Flavoprotein</keyword>
<name>W4LDU6_9BACT</name>
<dbReference type="InterPro" id="IPR009100">
    <property type="entry name" value="AcylCoA_DH/oxidase_NM_dom_sf"/>
</dbReference>
<evidence type="ECO:0000256" key="3">
    <source>
        <dbReference type="ARBA" id="ARBA00023002"/>
    </source>
</evidence>
<evidence type="ECO:0000259" key="4">
    <source>
        <dbReference type="Pfam" id="PF03241"/>
    </source>
</evidence>
<gene>
    <name evidence="6" type="ORF">ETSY2_46740</name>
</gene>
<dbReference type="InterPro" id="IPR024719">
    <property type="entry name" value="HpaB/PvcC/4-BUDH_C"/>
</dbReference>
<dbReference type="Gene3D" id="2.40.110.10">
    <property type="entry name" value="Butyryl-CoA Dehydrogenase, subunit A, domain 2"/>
    <property type="match status" value="1"/>
</dbReference>